<name>A0A518BUE8_9BACT</name>
<evidence type="ECO:0000313" key="2">
    <source>
        <dbReference type="Proteomes" id="UP000320386"/>
    </source>
</evidence>
<reference evidence="1 2" key="1">
    <citation type="submission" date="2019-02" db="EMBL/GenBank/DDBJ databases">
        <title>Deep-cultivation of Planctomycetes and their phenomic and genomic characterization uncovers novel biology.</title>
        <authorList>
            <person name="Wiegand S."/>
            <person name="Jogler M."/>
            <person name="Boedeker C."/>
            <person name="Pinto D."/>
            <person name="Vollmers J."/>
            <person name="Rivas-Marin E."/>
            <person name="Kohn T."/>
            <person name="Peeters S.H."/>
            <person name="Heuer A."/>
            <person name="Rast P."/>
            <person name="Oberbeckmann S."/>
            <person name="Bunk B."/>
            <person name="Jeske O."/>
            <person name="Meyerdierks A."/>
            <person name="Storesund J.E."/>
            <person name="Kallscheuer N."/>
            <person name="Luecker S."/>
            <person name="Lage O.M."/>
            <person name="Pohl T."/>
            <person name="Merkel B.J."/>
            <person name="Hornburger P."/>
            <person name="Mueller R.-W."/>
            <person name="Bruemmer F."/>
            <person name="Labrenz M."/>
            <person name="Spormann A.M."/>
            <person name="Op den Camp H."/>
            <person name="Overmann J."/>
            <person name="Amann R."/>
            <person name="Jetten M.S.M."/>
            <person name="Mascher T."/>
            <person name="Medema M.H."/>
            <person name="Devos D.P."/>
            <person name="Kaster A.-K."/>
            <person name="Ovreas L."/>
            <person name="Rohde M."/>
            <person name="Galperin M.Y."/>
            <person name="Jogler C."/>
        </authorList>
    </citation>
    <scope>NUCLEOTIDE SEQUENCE [LARGE SCALE GENOMIC DNA]</scope>
    <source>
        <strain evidence="1 2">Pan265</strain>
    </source>
</reference>
<dbReference type="RefSeq" id="WP_145444776.1">
    <property type="nucleotide sequence ID" value="NZ_CP036280.1"/>
</dbReference>
<organism evidence="1 2">
    <name type="scientific">Mucisphaera calidilacus</name>
    <dbReference type="NCBI Taxonomy" id="2527982"/>
    <lineage>
        <taxon>Bacteria</taxon>
        <taxon>Pseudomonadati</taxon>
        <taxon>Planctomycetota</taxon>
        <taxon>Phycisphaerae</taxon>
        <taxon>Phycisphaerales</taxon>
        <taxon>Phycisphaeraceae</taxon>
        <taxon>Mucisphaera</taxon>
    </lineage>
</organism>
<gene>
    <name evidence="1" type="ORF">Pan265_04430</name>
</gene>
<dbReference type="Proteomes" id="UP000320386">
    <property type="component" value="Chromosome"/>
</dbReference>
<keyword evidence="2" id="KW-1185">Reference proteome</keyword>
<evidence type="ECO:0000313" key="1">
    <source>
        <dbReference type="EMBL" id="QDU70615.1"/>
    </source>
</evidence>
<dbReference type="EMBL" id="CP036280">
    <property type="protein sequence ID" value="QDU70615.1"/>
    <property type="molecule type" value="Genomic_DNA"/>
</dbReference>
<proteinExistence type="predicted"/>
<dbReference type="AlphaFoldDB" id="A0A518BUE8"/>
<sequence length="174" mass="19173">MTRVQKQLVMLGLLVTLAAAGALWSLSDMLARRGDARYALADLNTSRELVARIEQLRDEPSIAAAEDVGVQQLSARIEAALRTAGISTGNIEGIYPQQERPLGQLPYQVKPTSLTLRSVTLPQYVNFLYHLTENPGLNVRDIQLRQPSAAGNNALWDTDTTLTYLIYTPQEPTP</sequence>
<dbReference type="KEGG" id="mcad:Pan265_04430"/>
<protein>
    <submittedName>
        <fullName evidence="1">Uncharacterized protein</fullName>
    </submittedName>
</protein>
<accession>A0A518BUE8</accession>